<evidence type="ECO:0000256" key="1">
    <source>
        <dbReference type="ARBA" id="ARBA00010832"/>
    </source>
</evidence>
<sequence length="278" mass="29990">MAYSFTTPPTGFGPGSQPSEEDGEDLNYLAMPSGMRTFEPHFPLVDDPEKIRPATDALHALAAAAASWSEQRGNLRFDLPALDAQNAKVFADALGEGEVAMLADTLPRIEAQESVFAGIWRIRSLGDDMREHIEIGAVPSIALVSASVTPPSPPMPAPGVVNGPFLLAEITEQIAKRRRGDPPHVVNLTLMPHTPEDLDYLAAALGAGRIRFLSRGYGNCRIEGTGYPDVWRVRYYNSQDALILDTIEISDIPEVACAAVEDIRDSATRIAEVAEAIA</sequence>
<dbReference type="Proteomes" id="UP001213907">
    <property type="component" value="Chromosome"/>
</dbReference>
<dbReference type="Gene3D" id="3.30.1370.140">
    <property type="entry name" value="HupH hydrogenase expression protein, C-terminal domain"/>
    <property type="match status" value="2"/>
</dbReference>
<name>A0ABY8BNY6_AFICR</name>
<reference evidence="4 5" key="1">
    <citation type="submission" date="2022-11" db="EMBL/GenBank/DDBJ databases">
        <authorList>
            <person name="Siebert D."/>
            <person name="Busche T."/>
            <person name="Saydam E."/>
            <person name="Kalinowski J."/>
            <person name="Ruckert C."/>
            <person name="Blombach B."/>
        </authorList>
    </citation>
    <scope>NUCLEOTIDE SEQUENCE [LARGE SCALE GENOMIC DNA]</scope>
    <source>
        <strain evidence="4 5">DSM 1083</strain>
    </source>
</reference>
<dbReference type="InterPro" id="IPR006894">
    <property type="entry name" value="HupH_Hydgase_express_prot_C"/>
</dbReference>
<dbReference type="EMBL" id="CP113162">
    <property type="protein sequence ID" value="WEF51091.1"/>
    <property type="molecule type" value="Genomic_DNA"/>
</dbReference>
<keyword evidence="5" id="KW-1185">Reference proteome</keyword>
<gene>
    <name evidence="4" type="ORF">AFIC_002655</name>
</gene>
<protein>
    <submittedName>
        <fullName evidence="4">Hydrogenase expression/formation protein</fullName>
    </submittedName>
</protein>
<organism evidence="4 5">
    <name type="scientific">Afipia carboxydohydrogena</name>
    <name type="common">Pseudomonas carboxydohydrogena</name>
    <dbReference type="NCBI Taxonomy" id="290"/>
    <lineage>
        <taxon>Bacteria</taxon>
        <taxon>Pseudomonadati</taxon>
        <taxon>Pseudomonadota</taxon>
        <taxon>Alphaproteobacteria</taxon>
        <taxon>Hyphomicrobiales</taxon>
        <taxon>Nitrobacteraceae</taxon>
        <taxon>Afipia</taxon>
    </lineage>
</organism>
<evidence type="ECO:0000259" key="3">
    <source>
        <dbReference type="Pfam" id="PF04809"/>
    </source>
</evidence>
<dbReference type="Pfam" id="PF04809">
    <property type="entry name" value="HupH_C"/>
    <property type="match status" value="2"/>
</dbReference>
<comment type="similarity">
    <text evidence="1">Belongs to the HupH/HyaF family.</text>
</comment>
<feature type="domain" description="HupH hydrogenase expression protein C-terminal" evidence="3">
    <location>
        <begin position="58"/>
        <end position="144"/>
    </location>
</feature>
<feature type="domain" description="HupH hydrogenase expression protein C-terminal" evidence="3">
    <location>
        <begin position="160"/>
        <end position="276"/>
    </location>
</feature>
<evidence type="ECO:0000313" key="5">
    <source>
        <dbReference type="Proteomes" id="UP001213907"/>
    </source>
</evidence>
<dbReference type="InterPro" id="IPR038527">
    <property type="entry name" value="HupH_C_sf"/>
</dbReference>
<feature type="region of interest" description="Disordered" evidence="2">
    <location>
        <begin position="1"/>
        <end position="25"/>
    </location>
</feature>
<evidence type="ECO:0000313" key="4">
    <source>
        <dbReference type="EMBL" id="WEF51091.1"/>
    </source>
</evidence>
<accession>A0ABY8BNY6</accession>
<proteinExistence type="inferred from homology"/>
<evidence type="ECO:0000256" key="2">
    <source>
        <dbReference type="SAM" id="MobiDB-lite"/>
    </source>
</evidence>
<dbReference type="RefSeq" id="WP_275246703.1">
    <property type="nucleotide sequence ID" value="NZ_BAABDX010000001.1"/>
</dbReference>